<reference evidence="1 2" key="1">
    <citation type="submission" date="2021-02" db="EMBL/GenBank/DDBJ databases">
        <title>Alicyclobacillus curvatus sp. nov. and Alicyclobacillus mengziensis sp. nov., two acidophilic bacteria isolated from acid mine drainage.</title>
        <authorList>
            <person name="Huang Y."/>
        </authorList>
    </citation>
    <scope>NUCLEOTIDE SEQUENCE [LARGE SCALE GENOMIC DNA]</scope>
    <source>
        <strain evidence="1 2">S30H14</strain>
    </source>
</reference>
<proteinExistence type="predicted"/>
<keyword evidence="2" id="KW-1185">Reference proteome</keyword>
<dbReference type="RefSeq" id="WP_206657721.1">
    <property type="nucleotide sequence ID" value="NZ_CP071182.1"/>
</dbReference>
<evidence type="ECO:0000313" key="2">
    <source>
        <dbReference type="Proteomes" id="UP000663505"/>
    </source>
</evidence>
<evidence type="ECO:0000313" key="1">
    <source>
        <dbReference type="EMBL" id="QSO48386.1"/>
    </source>
</evidence>
<accession>A0A9X7W0E1</accession>
<name>A0A9X7W0E1_9BACL</name>
<organism evidence="1 2">
    <name type="scientific">Alicyclobacillus mengziensis</name>
    <dbReference type="NCBI Taxonomy" id="2931921"/>
    <lineage>
        <taxon>Bacteria</taxon>
        <taxon>Bacillati</taxon>
        <taxon>Bacillota</taxon>
        <taxon>Bacilli</taxon>
        <taxon>Bacillales</taxon>
        <taxon>Alicyclobacillaceae</taxon>
        <taxon>Alicyclobacillus</taxon>
    </lineage>
</organism>
<protein>
    <submittedName>
        <fullName evidence="1">Uncharacterized protein</fullName>
    </submittedName>
</protein>
<dbReference type="AlphaFoldDB" id="A0A9X7W0E1"/>
<gene>
    <name evidence="1" type="ORF">JZ786_05205</name>
</gene>
<dbReference type="EMBL" id="CP071182">
    <property type="protein sequence ID" value="QSO48386.1"/>
    <property type="molecule type" value="Genomic_DNA"/>
</dbReference>
<sequence length="219" mass="25736">MYFTRTEETIEDALKSLERKKSLNGWGTIGKKPWFHLFYRSPNEVKFVLEQLGLPVMEFNPPDAQMKEEAYQKLVAIGFNIAISKERYLQLVGDVIVHRLTHPAYAFVKRQHLFRPTSYEKELVQLLNLDPYGEGYVSYLSGLCSLESFNVTPSFEDCNKLLMSQTGNEYLLKYLVCYEGHEVGVDKELDWGIDWKLFVPQRIVWIQETEYKDTRDRYP</sequence>
<dbReference type="Proteomes" id="UP000663505">
    <property type="component" value="Chromosome"/>
</dbReference>
<dbReference type="KEGG" id="afx:JZ786_05205"/>